<dbReference type="Gene3D" id="2.40.110.10">
    <property type="entry name" value="Butyryl-CoA Dehydrogenase, subunit A, domain 2"/>
    <property type="match status" value="1"/>
</dbReference>
<name>A0A6J6G5Y1_9ZZZZ</name>
<dbReference type="FunFam" id="2.40.110.10:FF:000011">
    <property type="entry name" value="Acyl-CoA dehydrogenase FadE34"/>
    <property type="match status" value="1"/>
</dbReference>
<proteinExistence type="inferred from homology"/>
<feature type="domain" description="Acyl-CoA dehydrogenase/oxidase C-terminal" evidence="6">
    <location>
        <begin position="230"/>
        <end position="363"/>
    </location>
</feature>
<keyword evidence="3" id="KW-0285">Flavoprotein</keyword>
<feature type="domain" description="Acyl-CoA dehydrogenase/oxidase N-terminal" evidence="8">
    <location>
        <begin position="43"/>
        <end position="117"/>
    </location>
</feature>
<keyword evidence="4" id="KW-0274">FAD</keyword>
<dbReference type="InterPro" id="IPR037069">
    <property type="entry name" value="AcylCoA_DH/ox_N_sf"/>
</dbReference>
<feature type="domain" description="Acyl-CoA oxidase/dehydrogenase middle" evidence="7">
    <location>
        <begin position="123"/>
        <end position="217"/>
    </location>
</feature>
<dbReference type="PANTHER" id="PTHR43292">
    <property type="entry name" value="ACYL-COA DEHYDROGENASE"/>
    <property type="match status" value="1"/>
</dbReference>
<dbReference type="InterPro" id="IPR052161">
    <property type="entry name" value="Mycobact_Acyl-CoA_DH"/>
</dbReference>
<gene>
    <name evidence="9" type="ORF">UFOPK1808_00350</name>
</gene>
<dbReference type="GO" id="GO:0050660">
    <property type="term" value="F:flavin adenine dinucleotide binding"/>
    <property type="evidence" value="ECO:0007669"/>
    <property type="project" value="InterPro"/>
</dbReference>
<dbReference type="InterPro" id="IPR006091">
    <property type="entry name" value="Acyl-CoA_Oxase/DH_mid-dom"/>
</dbReference>
<comment type="cofactor">
    <cofactor evidence="1">
        <name>FAD</name>
        <dbReference type="ChEBI" id="CHEBI:57692"/>
    </cofactor>
</comment>
<dbReference type="SUPFAM" id="SSF56645">
    <property type="entry name" value="Acyl-CoA dehydrogenase NM domain-like"/>
    <property type="match status" value="1"/>
</dbReference>
<dbReference type="AlphaFoldDB" id="A0A6J6G5Y1"/>
<dbReference type="Gene3D" id="1.10.540.10">
    <property type="entry name" value="Acyl-CoA dehydrogenase/oxidase, N-terminal domain"/>
    <property type="match status" value="1"/>
</dbReference>
<dbReference type="Pfam" id="PF00441">
    <property type="entry name" value="Acyl-CoA_dh_1"/>
    <property type="match status" value="1"/>
</dbReference>
<dbReference type="InterPro" id="IPR046373">
    <property type="entry name" value="Acyl-CoA_Oxase/DH_mid-dom_sf"/>
</dbReference>
<dbReference type="Pfam" id="PF02771">
    <property type="entry name" value="Acyl-CoA_dh_N"/>
    <property type="match status" value="1"/>
</dbReference>
<organism evidence="9">
    <name type="scientific">freshwater metagenome</name>
    <dbReference type="NCBI Taxonomy" id="449393"/>
    <lineage>
        <taxon>unclassified sequences</taxon>
        <taxon>metagenomes</taxon>
        <taxon>ecological metagenomes</taxon>
    </lineage>
</organism>
<comment type="similarity">
    <text evidence="2">Belongs to the acyl-CoA dehydrogenase family.</text>
</comment>
<dbReference type="GO" id="GO:0016627">
    <property type="term" value="F:oxidoreductase activity, acting on the CH-CH group of donors"/>
    <property type="evidence" value="ECO:0007669"/>
    <property type="project" value="InterPro"/>
</dbReference>
<evidence type="ECO:0000313" key="9">
    <source>
        <dbReference type="EMBL" id="CAB4594465.1"/>
    </source>
</evidence>
<dbReference type="InterPro" id="IPR009075">
    <property type="entry name" value="AcylCo_DH/oxidase_C"/>
</dbReference>
<evidence type="ECO:0000256" key="2">
    <source>
        <dbReference type="ARBA" id="ARBA00009347"/>
    </source>
</evidence>
<dbReference type="Gene3D" id="1.20.140.10">
    <property type="entry name" value="Butyryl-CoA Dehydrogenase, subunit A, domain 3"/>
    <property type="match status" value="1"/>
</dbReference>
<dbReference type="EMBL" id="CAEZUL010000024">
    <property type="protein sequence ID" value="CAB4594465.1"/>
    <property type="molecule type" value="Genomic_DNA"/>
</dbReference>
<evidence type="ECO:0000259" key="7">
    <source>
        <dbReference type="Pfam" id="PF02770"/>
    </source>
</evidence>
<dbReference type="Pfam" id="PF02770">
    <property type="entry name" value="Acyl-CoA_dh_M"/>
    <property type="match status" value="1"/>
</dbReference>
<dbReference type="SUPFAM" id="SSF47203">
    <property type="entry name" value="Acyl-CoA dehydrogenase C-terminal domain-like"/>
    <property type="match status" value="1"/>
</dbReference>
<evidence type="ECO:0000259" key="6">
    <source>
        <dbReference type="Pfam" id="PF00441"/>
    </source>
</evidence>
<evidence type="ECO:0000256" key="1">
    <source>
        <dbReference type="ARBA" id="ARBA00001974"/>
    </source>
</evidence>
<accession>A0A6J6G5Y1</accession>
<evidence type="ECO:0000256" key="5">
    <source>
        <dbReference type="ARBA" id="ARBA00023002"/>
    </source>
</evidence>
<protein>
    <submittedName>
        <fullName evidence="9">Unannotated protein</fullName>
    </submittedName>
</protein>
<dbReference type="InterPro" id="IPR036250">
    <property type="entry name" value="AcylCo_DH-like_C"/>
</dbReference>
<dbReference type="InterPro" id="IPR013786">
    <property type="entry name" value="AcylCoA_DH/ox_N"/>
</dbReference>
<sequence length="370" mass="39484">MTVESVDSFRARAAAWLASNRQHAPRDYGAICPPDLVEAGKTWQRLIFDAGFAGIHWPIEHGGQGLSPAHHGAWVEECAHAGVPPVLNMVGLVLAGGAVMTFGNDQLKEQHLRSTLNAEHVWCQLFSEPGAGSDLGSLNTRADRDGDNFVINGQKVWCSGGRCSNWGILMARTDFEAKKHEGISFFLIPMDLPGIEVRPLKQMTGESEFDEVFFTDVQLPAEYLIGPLHGGWGVGMAVLTNERGHIGASVIGLERRLESMSALGKGRGLSSSQRQQLVSLLSQGTAYKAMAQTQGPVASTASSLMKLGITEMMFGVAMLRGNISGADAMLEGPDATGMASAPGGRIAGGTSQVQRNIIGERLLGLPREPK</sequence>
<dbReference type="GO" id="GO:0005886">
    <property type="term" value="C:plasma membrane"/>
    <property type="evidence" value="ECO:0007669"/>
    <property type="project" value="TreeGrafter"/>
</dbReference>
<reference evidence="9" key="1">
    <citation type="submission" date="2020-05" db="EMBL/GenBank/DDBJ databases">
        <authorList>
            <person name="Chiriac C."/>
            <person name="Salcher M."/>
            <person name="Ghai R."/>
            <person name="Kavagutti S V."/>
        </authorList>
    </citation>
    <scope>NUCLEOTIDE SEQUENCE</scope>
</reference>
<evidence type="ECO:0000256" key="3">
    <source>
        <dbReference type="ARBA" id="ARBA00022630"/>
    </source>
</evidence>
<dbReference type="InterPro" id="IPR009100">
    <property type="entry name" value="AcylCoA_DH/oxidase_NM_dom_sf"/>
</dbReference>
<dbReference type="PANTHER" id="PTHR43292:SF4">
    <property type="entry name" value="ACYL-COA DEHYDROGENASE FADE34"/>
    <property type="match status" value="1"/>
</dbReference>
<evidence type="ECO:0000256" key="4">
    <source>
        <dbReference type="ARBA" id="ARBA00022827"/>
    </source>
</evidence>
<keyword evidence="5" id="KW-0560">Oxidoreductase</keyword>
<evidence type="ECO:0000259" key="8">
    <source>
        <dbReference type="Pfam" id="PF02771"/>
    </source>
</evidence>